<evidence type="ECO:0000313" key="2">
    <source>
        <dbReference type="Proteomes" id="UP000810207"/>
    </source>
</evidence>
<sequence>MFTSYTLSSASNIHLCKTVKQFYTSIISISGFTIQEVQLQQDSPVTHLYSMLLIKTTVSTQQNIDYGL</sequence>
<organism evidence="1 2">
    <name type="scientific">Paenibacillus xylanexedens</name>
    <dbReference type="NCBI Taxonomy" id="528191"/>
    <lineage>
        <taxon>Bacteria</taxon>
        <taxon>Bacillati</taxon>
        <taxon>Bacillota</taxon>
        <taxon>Bacilli</taxon>
        <taxon>Bacillales</taxon>
        <taxon>Paenibacillaceae</taxon>
        <taxon>Paenibacillus</taxon>
    </lineage>
</organism>
<name>A0ABS4RQ35_PAEXY</name>
<dbReference type="EMBL" id="JAGIKV010000003">
    <property type="protein sequence ID" value="MBP2244485.1"/>
    <property type="molecule type" value="Genomic_DNA"/>
</dbReference>
<protein>
    <submittedName>
        <fullName evidence="1">Uncharacterized protein</fullName>
    </submittedName>
</protein>
<accession>A0ABS4RQ35</accession>
<comment type="caution">
    <text evidence="1">The sequence shown here is derived from an EMBL/GenBank/DDBJ whole genome shotgun (WGS) entry which is preliminary data.</text>
</comment>
<proteinExistence type="predicted"/>
<dbReference type="Proteomes" id="UP000810207">
    <property type="component" value="Unassembled WGS sequence"/>
</dbReference>
<reference evidence="1 2" key="1">
    <citation type="submission" date="2021-03" db="EMBL/GenBank/DDBJ databases">
        <title>Genomic Encyclopedia of Type Strains, Phase IV (KMG-IV): sequencing the most valuable type-strain genomes for metagenomic binning, comparative biology and taxonomic classification.</title>
        <authorList>
            <person name="Goeker M."/>
        </authorList>
    </citation>
    <scope>NUCLEOTIDE SEQUENCE [LARGE SCALE GENOMIC DNA]</scope>
    <source>
        <strain evidence="1 2">DSM 21292</strain>
    </source>
</reference>
<evidence type="ECO:0000313" key="1">
    <source>
        <dbReference type="EMBL" id="MBP2244485.1"/>
    </source>
</evidence>
<keyword evidence="2" id="KW-1185">Reference proteome</keyword>
<gene>
    <name evidence="1" type="ORF">J2Z28_001098</name>
</gene>